<comment type="caution">
    <text evidence="1">The sequence shown here is derived from an EMBL/GenBank/DDBJ whole genome shotgun (WGS) entry which is preliminary data.</text>
</comment>
<evidence type="ECO:0000313" key="2">
    <source>
        <dbReference type="Proteomes" id="UP001303222"/>
    </source>
</evidence>
<name>A0AAN6SBJ4_9PEZI</name>
<gene>
    <name evidence="1" type="ORF">QBC32DRAFT_381891</name>
</gene>
<protein>
    <submittedName>
        <fullName evidence="1">Uncharacterized protein</fullName>
    </submittedName>
</protein>
<accession>A0AAN6SBJ4</accession>
<organism evidence="1 2">
    <name type="scientific">Pseudoneurospora amorphoporcata</name>
    <dbReference type="NCBI Taxonomy" id="241081"/>
    <lineage>
        <taxon>Eukaryota</taxon>
        <taxon>Fungi</taxon>
        <taxon>Dikarya</taxon>
        <taxon>Ascomycota</taxon>
        <taxon>Pezizomycotina</taxon>
        <taxon>Sordariomycetes</taxon>
        <taxon>Sordariomycetidae</taxon>
        <taxon>Sordariales</taxon>
        <taxon>Sordariaceae</taxon>
        <taxon>Pseudoneurospora</taxon>
    </lineage>
</organism>
<reference evidence="1" key="1">
    <citation type="journal article" date="2023" name="Mol. Phylogenet. Evol.">
        <title>Genome-scale phylogeny and comparative genomics of the fungal order Sordariales.</title>
        <authorList>
            <person name="Hensen N."/>
            <person name="Bonometti L."/>
            <person name="Westerberg I."/>
            <person name="Brannstrom I.O."/>
            <person name="Guillou S."/>
            <person name="Cros-Aarteil S."/>
            <person name="Calhoun S."/>
            <person name="Haridas S."/>
            <person name="Kuo A."/>
            <person name="Mondo S."/>
            <person name="Pangilinan J."/>
            <person name="Riley R."/>
            <person name="LaButti K."/>
            <person name="Andreopoulos B."/>
            <person name="Lipzen A."/>
            <person name="Chen C."/>
            <person name="Yan M."/>
            <person name="Daum C."/>
            <person name="Ng V."/>
            <person name="Clum A."/>
            <person name="Steindorff A."/>
            <person name="Ohm R.A."/>
            <person name="Martin F."/>
            <person name="Silar P."/>
            <person name="Natvig D.O."/>
            <person name="Lalanne C."/>
            <person name="Gautier V."/>
            <person name="Ament-Velasquez S.L."/>
            <person name="Kruys A."/>
            <person name="Hutchinson M.I."/>
            <person name="Powell A.J."/>
            <person name="Barry K."/>
            <person name="Miller A.N."/>
            <person name="Grigoriev I.V."/>
            <person name="Debuchy R."/>
            <person name="Gladieux P."/>
            <person name="Hiltunen Thoren M."/>
            <person name="Johannesson H."/>
        </authorList>
    </citation>
    <scope>NUCLEOTIDE SEQUENCE</scope>
    <source>
        <strain evidence="1">CBS 626.80</strain>
    </source>
</reference>
<dbReference type="EMBL" id="MU859279">
    <property type="protein sequence ID" value="KAK3948197.1"/>
    <property type="molecule type" value="Genomic_DNA"/>
</dbReference>
<evidence type="ECO:0000313" key="1">
    <source>
        <dbReference type="EMBL" id="KAK3948197.1"/>
    </source>
</evidence>
<dbReference type="Proteomes" id="UP001303222">
    <property type="component" value="Unassembled WGS sequence"/>
</dbReference>
<keyword evidence="2" id="KW-1185">Reference proteome</keyword>
<reference evidence="1" key="2">
    <citation type="submission" date="2023-06" db="EMBL/GenBank/DDBJ databases">
        <authorList>
            <consortium name="Lawrence Berkeley National Laboratory"/>
            <person name="Mondo S.J."/>
            <person name="Hensen N."/>
            <person name="Bonometti L."/>
            <person name="Westerberg I."/>
            <person name="Brannstrom I.O."/>
            <person name="Guillou S."/>
            <person name="Cros-Aarteil S."/>
            <person name="Calhoun S."/>
            <person name="Haridas S."/>
            <person name="Kuo A."/>
            <person name="Pangilinan J."/>
            <person name="Riley R."/>
            <person name="Labutti K."/>
            <person name="Andreopoulos B."/>
            <person name="Lipzen A."/>
            <person name="Chen C."/>
            <person name="Yanf M."/>
            <person name="Daum C."/>
            <person name="Ng V."/>
            <person name="Clum A."/>
            <person name="Steindorff A."/>
            <person name="Ohm R."/>
            <person name="Martin F."/>
            <person name="Silar P."/>
            <person name="Natvig D."/>
            <person name="Lalanne C."/>
            <person name="Gautier V."/>
            <person name="Ament-Velasquez S.L."/>
            <person name="Kruys A."/>
            <person name="Hutchinson M.I."/>
            <person name="Powell A.J."/>
            <person name="Barry K."/>
            <person name="Miller A.N."/>
            <person name="Grigoriev I.V."/>
            <person name="Debuchy R."/>
            <person name="Gladieux P."/>
            <person name="Thoren M.H."/>
            <person name="Johannesson H."/>
        </authorList>
    </citation>
    <scope>NUCLEOTIDE SEQUENCE</scope>
    <source>
        <strain evidence="1">CBS 626.80</strain>
    </source>
</reference>
<sequence>MSTAISCLVCLEGERNIDDWEHRLEAELDCLGLTDYIFGTVQEPDKETQPAEHEIWFTQRANAMKILLATLKDEAVITTLAIHGWDRKNKDPKVLYDLIRSCIAPVTNEARSEVLAEFLAINRANFDSMASFLARYTLLRKRVRDAKFDINDDFEVIFLFNAVKHHYPVDAKHWAVAIDDKDRPLTVGGLLFKLRTIAIDKPTR</sequence>
<proteinExistence type="predicted"/>
<dbReference type="AlphaFoldDB" id="A0AAN6SBJ4"/>